<keyword evidence="2" id="KW-1185">Reference proteome</keyword>
<dbReference type="HOGENOM" id="CLU_121089_0_0_1"/>
<gene>
    <name evidence="1" type="ORF">HYDPIDRAFT_50134</name>
</gene>
<reference evidence="1 2" key="1">
    <citation type="submission" date="2014-04" db="EMBL/GenBank/DDBJ databases">
        <title>Evolutionary Origins and Diversification of the Mycorrhizal Mutualists.</title>
        <authorList>
            <consortium name="DOE Joint Genome Institute"/>
            <consortium name="Mycorrhizal Genomics Consortium"/>
            <person name="Kohler A."/>
            <person name="Kuo A."/>
            <person name="Nagy L.G."/>
            <person name="Floudas D."/>
            <person name="Copeland A."/>
            <person name="Barry K.W."/>
            <person name="Cichocki N."/>
            <person name="Veneault-Fourrey C."/>
            <person name="LaButti K."/>
            <person name="Lindquist E.A."/>
            <person name="Lipzen A."/>
            <person name="Lundell T."/>
            <person name="Morin E."/>
            <person name="Murat C."/>
            <person name="Riley R."/>
            <person name="Ohm R."/>
            <person name="Sun H."/>
            <person name="Tunlid A."/>
            <person name="Henrissat B."/>
            <person name="Grigoriev I.V."/>
            <person name="Hibbett D.S."/>
            <person name="Martin F."/>
        </authorList>
    </citation>
    <scope>NUCLEOTIDE SEQUENCE [LARGE SCALE GENOMIC DNA]</scope>
    <source>
        <strain evidence="1 2">MD-312</strain>
    </source>
</reference>
<evidence type="ECO:0000313" key="2">
    <source>
        <dbReference type="Proteomes" id="UP000053820"/>
    </source>
</evidence>
<name>A0A0C9W281_9AGAM</name>
<feature type="non-terminal residue" evidence="1">
    <location>
        <position position="112"/>
    </location>
</feature>
<dbReference type="OrthoDB" id="3247418at2759"/>
<feature type="non-terminal residue" evidence="1">
    <location>
        <position position="1"/>
    </location>
</feature>
<dbReference type="AlphaFoldDB" id="A0A0C9W281"/>
<sequence length="112" mass="12507">EILERIRDVIRDTSTPSWFGSVPSNFGDASAGTIKADEWRSLITVYVPIALISRLIGTLQRLPSNHKTGGFLESTMLQSYLKGAKLCAWLSRPNCPPAIRECKILLDRAYRS</sequence>
<protein>
    <submittedName>
        <fullName evidence="1">Uncharacterized protein</fullName>
    </submittedName>
</protein>
<proteinExistence type="predicted"/>
<dbReference type="Proteomes" id="UP000053820">
    <property type="component" value="Unassembled WGS sequence"/>
</dbReference>
<organism evidence="1 2">
    <name type="scientific">Hydnomerulius pinastri MD-312</name>
    <dbReference type="NCBI Taxonomy" id="994086"/>
    <lineage>
        <taxon>Eukaryota</taxon>
        <taxon>Fungi</taxon>
        <taxon>Dikarya</taxon>
        <taxon>Basidiomycota</taxon>
        <taxon>Agaricomycotina</taxon>
        <taxon>Agaricomycetes</taxon>
        <taxon>Agaricomycetidae</taxon>
        <taxon>Boletales</taxon>
        <taxon>Boletales incertae sedis</taxon>
        <taxon>Leucogyrophana</taxon>
    </lineage>
</organism>
<evidence type="ECO:0000313" key="1">
    <source>
        <dbReference type="EMBL" id="KIJ65075.1"/>
    </source>
</evidence>
<accession>A0A0C9W281</accession>
<dbReference type="EMBL" id="KN839844">
    <property type="protein sequence ID" value="KIJ65075.1"/>
    <property type="molecule type" value="Genomic_DNA"/>
</dbReference>